<dbReference type="VEuPathDB" id="FungiDB:GLRG_06872"/>
<proteinExistence type="predicted"/>
<organism evidence="3">
    <name type="scientific">Colletotrichum graminicola (strain M1.001 / M2 / FGSC 10212)</name>
    <name type="common">Maize anthracnose fungus</name>
    <name type="synonym">Glomerella graminicola</name>
    <dbReference type="NCBI Taxonomy" id="645133"/>
    <lineage>
        <taxon>Eukaryota</taxon>
        <taxon>Fungi</taxon>
        <taxon>Dikarya</taxon>
        <taxon>Ascomycota</taxon>
        <taxon>Pezizomycotina</taxon>
        <taxon>Sordariomycetes</taxon>
        <taxon>Hypocreomycetidae</taxon>
        <taxon>Glomerellales</taxon>
        <taxon>Glomerellaceae</taxon>
        <taxon>Colletotrichum</taxon>
        <taxon>Colletotrichum graminicola species complex</taxon>
    </lineage>
</organism>
<accession>E3QL45</accession>
<dbReference type="STRING" id="645133.E3QL45"/>
<gene>
    <name evidence="2" type="ORF">GLRG_06872</name>
</gene>
<dbReference type="AlphaFoldDB" id="E3QL45"/>
<dbReference type="EMBL" id="GG697356">
    <property type="protein sequence ID" value="EFQ31583.1"/>
    <property type="molecule type" value="Genomic_DNA"/>
</dbReference>
<sequence length="106" mass="11634">MLAASRVSPTAKIPRIAGHERGAAAGIELQELIPASDKGYGESVNSNAHKNMAYRLLKWGEVEMPEDWHRESAEEGNDQEAPRVGHLSFGTILDDPQPPTEGYFYA</sequence>
<dbReference type="HOGENOM" id="CLU_2223086_0_0_1"/>
<keyword evidence="3" id="KW-1185">Reference proteome</keyword>
<evidence type="ECO:0000313" key="2">
    <source>
        <dbReference type="EMBL" id="EFQ31583.1"/>
    </source>
</evidence>
<evidence type="ECO:0000313" key="3">
    <source>
        <dbReference type="Proteomes" id="UP000008782"/>
    </source>
</evidence>
<feature type="region of interest" description="Disordered" evidence="1">
    <location>
        <begin position="67"/>
        <end position="106"/>
    </location>
</feature>
<dbReference type="GeneID" id="24412237"/>
<evidence type="ECO:0000256" key="1">
    <source>
        <dbReference type="SAM" id="MobiDB-lite"/>
    </source>
</evidence>
<protein>
    <submittedName>
        <fullName evidence="2">Uncharacterized protein</fullName>
    </submittedName>
</protein>
<reference evidence="3" key="1">
    <citation type="journal article" date="2012" name="Nat. Genet.">
        <title>Lifestyle transitions in plant pathogenic Colletotrichum fungi deciphered by genome and transcriptome analyses.</title>
        <authorList>
            <person name="O'Connell R.J."/>
            <person name="Thon M.R."/>
            <person name="Hacquard S."/>
            <person name="Amyotte S.G."/>
            <person name="Kleemann J."/>
            <person name="Torres M.F."/>
            <person name="Damm U."/>
            <person name="Buiate E.A."/>
            <person name="Epstein L."/>
            <person name="Alkan N."/>
            <person name="Altmueller J."/>
            <person name="Alvarado-Balderrama L."/>
            <person name="Bauser C.A."/>
            <person name="Becker C."/>
            <person name="Birren B.W."/>
            <person name="Chen Z."/>
            <person name="Choi J."/>
            <person name="Crouch J.A."/>
            <person name="Duvick J.P."/>
            <person name="Farman M.A."/>
            <person name="Gan P."/>
            <person name="Heiman D."/>
            <person name="Henrissat B."/>
            <person name="Howard R.J."/>
            <person name="Kabbage M."/>
            <person name="Koch C."/>
            <person name="Kracher B."/>
            <person name="Kubo Y."/>
            <person name="Law A.D."/>
            <person name="Lebrun M.-H."/>
            <person name="Lee Y.-H."/>
            <person name="Miyara I."/>
            <person name="Moore N."/>
            <person name="Neumann U."/>
            <person name="Nordstroem K."/>
            <person name="Panaccione D.G."/>
            <person name="Panstruga R."/>
            <person name="Place M."/>
            <person name="Proctor R.H."/>
            <person name="Prusky D."/>
            <person name="Rech G."/>
            <person name="Reinhardt R."/>
            <person name="Rollins J.A."/>
            <person name="Rounsley S."/>
            <person name="Schardl C.L."/>
            <person name="Schwartz D.C."/>
            <person name="Shenoy N."/>
            <person name="Shirasu K."/>
            <person name="Sikhakolli U.R."/>
            <person name="Stueber K."/>
            <person name="Sukno S.A."/>
            <person name="Sweigard J.A."/>
            <person name="Takano Y."/>
            <person name="Takahara H."/>
            <person name="Trail F."/>
            <person name="van der Does H.C."/>
            <person name="Voll L.M."/>
            <person name="Will I."/>
            <person name="Young S."/>
            <person name="Zeng Q."/>
            <person name="Zhang J."/>
            <person name="Zhou S."/>
            <person name="Dickman M.B."/>
            <person name="Schulze-Lefert P."/>
            <person name="Ver Loren van Themaat E."/>
            <person name="Ma L.-J."/>
            <person name="Vaillancourt L.J."/>
        </authorList>
    </citation>
    <scope>NUCLEOTIDE SEQUENCE [LARGE SCALE GENOMIC DNA]</scope>
    <source>
        <strain evidence="3">M1.001 / M2 / FGSC 10212</strain>
    </source>
</reference>
<dbReference type="Proteomes" id="UP000008782">
    <property type="component" value="Unassembled WGS sequence"/>
</dbReference>
<dbReference type="OrthoDB" id="4847895at2759"/>
<name>E3QL45_COLGM</name>
<dbReference type="RefSeq" id="XP_008095603.1">
    <property type="nucleotide sequence ID" value="XM_008097412.1"/>
</dbReference>